<dbReference type="InterPro" id="IPR007893">
    <property type="entry name" value="Spore_coat_U/FanG"/>
</dbReference>
<evidence type="ECO:0000259" key="2">
    <source>
        <dbReference type="Pfam" id="PF05229"/>
    </source>
</evidence>
<protein>
    <submittedName>
        <fullName evidence="3">Spore coat U domain-containing protein</fullName>
    </submittedName>
</protein>
<name>A0A4P6L4B3_9BURK</name>
<dbReference type="Pfam" id="PF05229">
    <property type="entry name" value="SCPU"/>
    <property type="match status" value="1"/>
</dbReference>
<evidence type="ECO:0000256" key="1">
    <source>
        <dbReference type="SAM" id="SignalP"/>
    </source>
</evidence>
<organism evidence="3 4">
    <name type="scientific">Pseudoduganella lutea</name>
    <dbReference type="NCBI Taxonomy" id="321985"/>
    <lineage>
        <taxon>Bacteria</taxon>
        <taxon>Pseudomonadati</taxon>
        <taxon>Pseudomonadota</taxon>
        <taxon>Betaproteobacteria</taxon>
        <taxon>Burkholderiales</taxon>
        <taxon>Oxalobacteraceae</taxon>
        <taxon>Telluria group</taxon>
        <taxon>Pseudoduganella</taxon>
    </lineage>
</organism>
<dbReference type="PANTHER" id="PTHR37089:SF4">
    <property type="entry name" value="EXPORTED PROTEIN"/>
    <property type="match status" value="1"/>
</dbReference>
<keyword evidence="1" id="KW-0732">Signal</keyword>
<proteinExistence type="predicted"/>
<feature type="signal peptide" evidence="1">
    <location>
        <begin position="1"/>
        <end position="26"/>
    </location>
</feature>
<feature type="chain" id="PRO_5020843892" evidence="1">
    <location>
        <begin position="27"/>
        <end position="173"/>
    </location>
</feature>
<dbReference type="PANTHER" id="PTHR37089">
    <property type="entry name" value="PROTEIN U-RELATED"/>
    <property type="match status" value="1"/>
</dbReference>
<gene>
    <name evidence="3" type="ORF">EWM63_26790</name>
</gene>
<dbReference type="SMART" id="SM00972">
    <property type="entry name" value="SCPU"/>
    <property type="match status" value="1"/>
</dbReference>
<dbReference type="EMBL" id="CP035913">
    <property type="protein sequence ID" value="QBE66145.1"/>
    <property type="molecule type" value="Genomic_DNA"/>
</dbReference>
<reference evidence="3 4" key="1">
    <citation type="submission" date="2019-02" db="EMBL/GenBank/DDBJ databases">
        <title>Draft Genome Sequences of Six Type Strains of the Genus Massilia.</title>
        <authorList>
            <person name="Miess H."/>
            <person name="Frediansyhah A."/>
            <person name="Gross H."/>
        </authorList>
    </citation>
    <scope>NUCLEOTIDE SEQUENCE [LARGE SCALE GENOMIC DNA]</scope>
    <source>
        <strain evidence="3 4">DSM 17473</strain>
    </source>
</reference>
<dbReference type="Proteomes" id="UP000290637">
    <property type="component" value="Chromosome"/>
</dbReference>
<dbReference type="KEGG" id="plue:EWM63_26790"/>
<keyword evidence="4" id="KW-1185">Reference proteome</keyword>
<dbReference type="AlphaFoldDB" id="A0A4P6L4B3"/>
<sequence>MLISVNSRRLAAAILVFCAAAASANAAVYNNGSRTATFDVTMGLVADCTIAANALNFGAGRGVLATAVTATSDIKVTCTNTTPFNLGLNEGTGTGSSGTTRYMSGTGANAGTVKFNLYQAAGGAVWGNTQGTDTLGGTGSGTQQTLTVYGEIPAQASPAPDTYKSTITATVYF</sequence>
<evidence type="ECO:0000313" key="3">
    <source>
        <dbReference type="EMBL" id="QBE66145.1"/>
    </source>
</evidence>
<evidence type="ECO:0000313" key="4">
    <source>
        <dbReference type="Proteomes" id="UP000290637"/>
    </source>
</evidence>
<dbReference type="RefSeq" id="WP_130189254.1">
    <property type="nucleotide sequence ID" value="NZ_CP035913.1"/>
</dbReference>
<dbReference type="InterPro" id="IPR053167">
    <property type="entry name" value="Spore_coat_component"/>
</dbReference>
<feature type="domain" description="Spore coat protein U/FanG" evidence="2">
    <location>
        <begin position="35"/>
        <end position="170"/>
    </location>
</feature>
<accession>A0A4P6L4B3</accession>
<dbReference type="OrthoDB" id="6505076at2"/>